<dbReference type="AlphaFoldDB" id="A0A2U1UBE5"/>
<proteinExistence type="predicted"/>
<organism evidence="2 3">
    <name type="scientific">Brenneria corticis</name>
    <dbReference type="NCBI Taxonomy" id="2173106"/>
    <lineage>
        <taxon>Bacteria</taxon>
        <taxon>Pseudomonadati</taxon>
        <taxon>Pseudomonadota</taxon>
        <taxon>Gammaproteobacteria</taxon>
        <taxon>Enterobacterales</taxon>
        <taxon>Pectobacteriaceae</taxon>
        <taxon>Brenneria</taxon>
    </lineage>
</organism>
<evidence type="ECO:0000256" key="1">
    <source>
        <dbReference type="SAM" id="SignalP"/>
    </source>
</evidence>
<dbReference type="RefSeq" id="WP_136165084.1">
    <property type="nucleotide sequence ID" value="NZ_KZ819072.1"/>
</dbReference>
<keyword evidence="3" id="KW-1185">Reference proteome</keyword>
<dbReference type="Pfam" id="PF07148">
    <property type="entry name" value="MalM"/>
    <property type="match status" value="1"/>
</dbReference>
<evidence type="ECO:0000313" key="3">
    <source>
        <dbReference type="Proteomes" id="UP000296159"/>
    </source>
</evidence>
<dbReference type="GO" id="GO:0042597">
    <property type="term" value="C:periplasmic space"/>
    <property type="evidence" value="ECO:0007669"/>
    <property type="project" value="InterPro"/>
</dbReference>
<name>A0A2U1UBE5_9GAMM</name>
<dbReference type="GO" id="GO:0008643">
    <property type="term" value="P:carbohydrate transport"/>
    <property type="evidence" value="ECO:0007669"/>
    <property type="project" value="InterPro"/>
</dbReference>
<sequence length="301" mass="31599">MKTKHSFVAICLGAALLLSMAPISRAAEALVPQDVSSAPVFSAVALRQLQWTPVGQGEKSVTRLATDGQRLPAGEIAGPVAAYRIPANVGDVTVTLSSDVHHRQVFAPNVLVFDGSMKPSAFFPSRHFAYQGPGVMALERLQGELKLTPAPGQQFIYLLVFTTRQDLQQTTTLLDPAKAYAKGTGNAVPDIADPIARHTPEGSLTLAVKTSADASVLVGPLFGASRPEPVVVGGSTAAGDVAPPLSPAPVLSDTEDYFNQAIRQAVARGEIDKALTLLNEAERLGGASARKVFIDSVGDRK</sequence>
<gene>
    <name evidence="2" type="ORF">DDT56_03345</name>
</gene>
<dbReference type="EMBL" id="QDKH01000003">
    <property type="protein sequence ID" value="PWC18991.1"/>
    <property type="molecule type" value="Genomic_DNA"/>
</dbReference>
<evidence type="ECO:0000313" key="2">
    <source>
        <dbReference type="EMBL" id="PWC18991.1"/>
    </source>
</evidence>
<dbReference type="InterPro" id="IPR010794">
    <property type="entry name" value="MalM"/>
</dbReference>
<comment type="caution">
    <text evidence="2">The sequence shown here is derived from an EMBL/GenBank/DDBJ whole genome shotgun (WGS) entry which is preliminary data.</text>
</comment>
<accession>A0A2U1UBE5</accession>
<keyword evidence="1" id="KW-0732">Signal</keyword>
<dbReference type="Proteomes" id="UP000296159">
    <property type="component" value="Unassembled WGS sequence"/>
</dbReference>
<protein>
    <submittedName>
        <fullName evidence="2">Maltose operon protein MalM</fullName>
    </submittedName>
</protein>
<feature type="signal peptide" evidence="1">
    <location>
        <begin position="1"/>
        <end position="26"/>
    </location>
</feature>
<feature type="chain" id="PRO_5015731057" evidence="1">
    <location>
        <begin position="27"/>
        <end position="301"/>
    </location>
</feature>
<dbReference type="NCBIfam" id="NF007855">
    <property type="entry name" value="PRK10564.1"/>
    <property type="match status" value="1"/>
</dbReference>
<reference evidence="2 3" key="1">
    <citation type="submission" date="2018-04" db="EMBL/GenBank/DDBJ databases">
        <title>Brenneria corticis sp.nov.</title>
        <authorList>
            <person name="Li Y."/>
        </authorList>
    </citation>
    <scope>NUCLEOTIDE SEQUENCE [LARGE SCALE GENOMIC DNA]</scope>
    <source>
        <strain evidence="2 3">CFCC 11842</strain>
    </source>
</reference>